<keyword evidence="1 6" id="KW-0732">Signal</keyword>
<dbReference type="PANTHER" id="PTHR12207:SF31">
    <property type="entry name" value="V-SET AND TRANSMEMBRANE DOMAIN-CONTAINING PROTEIN 2-LIKE PROTEIN"/>
    <property type="match status" value="1"/>
</dbReference>
<sequence>MGAFRALLGSLHYLGLYIQLSMSTRDTGHRDIENRITGNAMFTEVPHDMTAHRGQDVEMACSFRGTGTPSYSLEIQWWYIRNHGDWKDRQSWTTNEVSPEKAIPKDATKISVVKVVGSNISHKLRLSRVKPSDEGTYECCVIDFSDDTGARHHHVRAYLQVHIRSHHQNHSTSNKQHHKAGRQLRRLDVDSEQSLKDFTNEPMCAP</sequence>
<keyword evidence="3" id="KW-0393">Immunoglobulin domain</keyword>
<feature type="region of interest" description="Disordered" evidence="5">
    <location>
        <begin position="165"/>
        <end position="206"/>
    </location>
</feature>
<evidence type="ECO:0000259" key="7">
    <source>
        <dbReference type="PROSITE" id="PS50835"/>
    </source>
</evidence>
<dbReference type="AlphaFoldDB" id="A0A665X441"/>
<feature type="compositionally biased region" description="Basic and acidic residues" evidence="5">
    <location>
        <begin position="185"/>
        <end position="199"/>
    </location>
</feature>
<proteinExistence type="predicted"/>
<dbReference type="InterPro" id="IPR036179">
    <property type="entry name" value="Ig-like_dom_sf"/>
</dbReference>
<evidence type="ECO:0000256" key="1">
    <source>
        <dbReference type="ARBA" id="ARBA00022729"/>
    </source>
</evidence>
<dbReference type="Pfam" id="PF07686">
    <property type="entry name" value="V-set"/>
    <property type="match status" value="1"/>
</dbReference>
<dbReference type="FunCoup" id="A0A665X441">
    <property type="interactions" value="1016"/>
</dbReference>
<dbReference type="GO" id="GO:0043524">
    <property type="term" value="P:negative regulation of neuron apoptotic process"/>
    <property type="evidence" value="ECO:0007669"/>
    <property type="project" value="UniProtKB-ARBA"/>
</dbReference>
<dbReference type="PROSITE" id="PS50835">
    <property type="entry name" value="IG_LIKE"/>
    <property type="match status" value="1"/>
</dbReference>
<reference evidence="8" key="3">
    <citation type="submission" date="2025-09" db="UniProtKB">
        <authorList>
            <consortium name="Ensembl"/>
        </authorList>
    </citation>
    <scope>IDENTIFICATION</scope>
</reference>
<evidence type="ECO:0000313" key="9">
    <source>
        <dbReference type="Proteomes" id="UP000472264"/>
    </source>
</evidence>
<dbReference type="SUPFAM" id="SSF48726">
    <property type="entry name" value="Immunoglobulin"/>
    <property type="match status" value="1"/>
</dbReference>
<feature type="domain" description="Ig-like" evidence="7">
    <location>
        <begin position="40"/>
        <end position="156"/>
    </location>
</feature>
<dbReference type="GO" id="GO:0005576">
    <property type="term" value="C:extracellular region"/>
    <property type="evidence" value="ECO:0007669"/>
    <property type="project" value="UniProtKB-ARBA"/>
</dbReference>
<dbReference type="OMA" id="WANKETW"/>
<evidence type="ECO:0000256" key="6">
    <source>
        <dbReference type="SAM" id="SignalP"/>
    </source>
</evidence>
<accession>A0A665X441</accession>
<dbReference type="GO" id="GO:0016020">
    <property type="term" value="C:membrane"/>
    <property type="evidence" value="ECO:0007669"/>
    <property type="project" value="TreeGrafter"/>
</dbReference>
<gene>
    <name evidence="8" type="primary">LOC115045706</name>
</gene>
<evidence type="ECO:0000256" key="4">
    <source>
        <dbReference type="ARBA" id="ARBA00070407"/>
    </source>
</evidence>
<dbReference type="FunFam" id="2.60.40.10:FF:000735">
    <property type="entry name" value="V-set and transmembrane domain containing 2 like"/>
    <property type="match status" value="1"/>
</dbReference>
<dbReference type="InterPro" id="IPR013106">
    <property type="entry name" value="Ig_V-set"/>
</dbReference>
<dbReference type="Proteomes" id="UP000472264">
    <property type="component" value="Chromosome 7"/>
</dbReference>
<name>A0A665X441_ECHNA</name>
<evidence type="ECO:0000256" key="3">
    <source>
        <dbReference type="ARBA" id="ARBA00023319"/>
    </source>
</evidence>
<dbReference type="PANTHER" id="PTHR12207">
    <property type="entry name" value="V-SET AND TRANSMEMBRANE DOMAIN-CONTAINING PROTEIN"/>
    <property type="match status" value="1"/>
</dbReference>
<feature type="signal peptide" evidence="6">
    <location>
        <begin position="1"/>
        <end position="23"/>
    </location>
</feature>
<keyword evidence="9" id="KW-1185">Reference proteome</keyword>
<reference evidence="8" key="1">
    <citation type="submission" date="2021-04" db="EMBL/GenBank/DDBJ databases">
        <authorList>
            <consortium name="Wellcome Sanger Institute Data Sharing"/>
        </authorList>
    </citation>
    <scope>NUCLEOTIDE SEQUENCE [LARGE SCALE GENOMIC DNA]</scope>
</reference>
<dbReference type="Gene3D" id="2.60.40.10">
    <property type="entry name" value="Immunoglobulins"/>
    <property type="match status" value="1"/>
</dbReference>
<reference evidence="8" key="2">
    <citation type="submission" date="2025-08" db="UniProtKB">
        <authorList>
            <consortium name="Ensembl"/>
        </authorList>
    </citation>
    <scope>IDENTIFICATION</scope>
</reference>
<evidence type="ECO:0000256" key="5">
    <source>
        <dbReference type="SAM" id="MobiDB-lite"/>
    </source>
</evidence>
<dbReference type="Ensembl" id="ENSENLT00000052108.1">
    <property type="protein sequence ID" value="ENSENLP00000050866.1"/>
    <property type="gene ID" value="ENSENLG00000021378.1"/>
</dbReference>
<organism evidence="8 9">
    <name type="scientific">Echeneis naucrates</name>
    <name type="common">Live sharksucker</name>
    <dbReference type="NCBI Taxonomy" id="173247"/>
    <lineage>
        <taxon>Eukaryota</taxon>
        <taxon>Metazoa</taxon>
        <taxon>Chordata</taxon>
        <taxon>Craniata</taxon>
        <taxon>Vertebrata</taxon>
        <taxon>Euteleostomi</taxon>
        <taxon>Actinopterygii</taxon>
        <taxon>Neopterygii</taxon>
        <taxon>Teleostei</taxon>
        <taxon>Neoteleostei</taxon>
        <taxon>Acanthomorphata</taxon>
        <taxon>Carangaria</taxon>
        <taxon>Carangiformes</taxon>
        <taxon>Echeneidae</taxon>
        <taxon>Echeneis</taxon>
    </lineage>
</organism>
<dbReference type="InterPro" id="IPR007110">
    <property type="entry name" value="Ig-like_dom"/>
</dbReference>
<dbReference type="InterPro" id="IPR003599">
    <property type="entry name" value="Ig_sub"/>
</dbReference>
<dbReference type="InterPro" id="IPR013783">
    <property type="entry name" value="Ig-like_fold"/>
</dbReference>
<dbReference type="InterPro" id="IPR051102">
    <property type="entry name" value="IgSF_V-set/TM_domain"/>
</dbReference>
<keyword evidence="2" id="KW-1015">Disulfide bond</keyword>
<feature type="chain" id="PRO_5025424489" description="V-set and transmembrane domain-containing protein 2-like protein" evidence="6">
    <location>
        <begin position="24"/>
        <end position="206"/>
    </location>
</feature>
<evidence type="ECO:0000256" key="2">
    <source>
        <dbReference type="ARBA" id="ARBA00023157"/>
    </source>
</evidence>
<dbReference type="SMART" id="SM00409">
    <property type="entry name" value="IG"/>
    <property type="match status" value="1"/>
</dbReference>
<feature type="compositionally biased region" description="Basic residues" evidence="5">
    <location>
        <begin position="165"/>
        <end position="184"/>
    </location>
</feature>
<protein>
    <recommendedName>
        <fullName evidence="4">V-set and transmembrane domain-containing protein 2-like protein</fullName>
    </recommendedName>
</protein>
<dbReference type="InParanoid" id="A0A665X441"/>
<evidence type="ECO:0000313" key="8">
    <source>
        <dbReference type="Ensembl" id="ENSENLP00000050866.1"/>
    </source>
</evidence>